<keyword evidence="7" id="KW-1185">Reference proteome</keyword>
<dbReference type="Gene3D" id="1.10.238.10">
    <property type="entry name" value="EF-hand"/>
    <property type="match status" value="2"/>
</dbReference>
<keyword evidence="3" id="KW-0677">Repeat</keyword>
<keyword evidence="4" id="KW-0007">Acetylation</keyword>
<evidence type="ECO:0000313" key="7">
    <source>
        <dbReference type="Proteomes" id="UP000220797"/>
    </source>
</evidence>
<dbReference type="AlphaFoldDB" id="A0A1J1GLF6"/>
<dbReference type="PANTHER" id="PTHR23048">
    <property type="entry name" value="MYOSIN LIGHT CHAIN 1, 3"/>
    <property type="match status" value="1"/>
</dbReference>
<evidence type="ECO:0000256" key="4">
    <source>
        <dbReference type="ARBA" id="ARBA00022990"/>
    </source>
</evidence>
<name>A0A1J1GLF6_PLAGA</name>
<dbReference type="InterPro" id="IPR050230">
    <property type="entry name" value="CALM/Myosin/TropC-like"/>
</dbReference>
<dbReference type="Proteomes" id="UP000220797">
    <property type="component" value="Unassembled WGS sequence"/>
</dbReference>
<feature type="domain" description="EF-hand" evidence="5">
    <location>
        <begin position="9"/>
        <end position="43"/>
    </location>
</feature>
<organism evidence="6 7">
    <name type="scientific">Plasmodium gallinaceum</name>
    <dbReference type="NCBI Taxonomy" id="5849"/>
    <lineage>
        <taxon>Eukaryota</taxon>
        <taxon>Sar</taxon>
        <taxon>Alveolata</taxon>
        <taxon>Apicomplexa</taxon>
        <taxon>Aconoidasida</taxon>
        <taxon>Haemosporida</taxon>
        <taxon>Plasmodiidae</taxon>
        <taxon>Plasmodium</taxon>
        <taxon>Plasmodium (Haemamoeba)</taxon>
    </lineage>
</organism>
<sequence>MNKYKISKERRSEIESIFNEFNKNKKGLDGEEVLYILRSIGIFLNKNESDALLDECRSNGNLNLNNFYAIMQAFYYDENIGKLLLTSLKAHTNENSKSISISELKNLLMTLGTGVKLTEDEVDAFLNLEFSTNNSKDISFDEFIYKVLKE</sequence>
<gene>
    <name evidence="6" type="ORF">PGAL8A_00087600</name>
</gene>
<dbReference type="InterPro" id="IPR011992">
    <property type="entry name" value="EF-hand-dom_pair"/>
</dbReference>
<dbReference type="PROSITE" id="PS50222">
    <property type="entry name" value="EF_HAND_2"/>
    <property type="match status" value="1"/>
</dbReference>
<evidence type="ECO:0000313" key="6">
    <source>
        <dbReference type="EMBL" id="CRG93172.1"/>
    </source>
</evidence>
<dbReference type="InterPro" id="IPR002048">
    <property type="entry name" value="EF_hand_dom"/>
</dbReference>
<reference evidence="6" key="1">
    <citation type="submission" date="2015-04" db="EMBL/GenBank/DDBJ databases">
        <authorList>
            <consortium name="Pathogen Informatics"/>
        </authorList>
    </citation>
    <scope>NUCLEOTIDE SEQUENCE [LARGE SCALE GENOMIC DNA]</scope>
    <source>
        <strain evidence="6">8A</strain>
    </source>
</reference>
<dbReference type="VEuPathDB" id="PlasmoDB:PGAL8A_00087600"/>
<keyword evidence="2" id="KW-0479">Metal-binding</keyword>
<evidence type="ECO:0000259" key="5">
    <source>
        <dbReference type="PROSITE" id="PS50222"/>
    </source>
</evidence>
<dbReference type="GO" id="GO:0016460">
    <property type="term" value="C:myosin II complex"/>
    <property type="evidence" value="ECO:0007669"/>
    <property type="project" value="TreeGrafter"/>
</dbReference>
<evidence type="ECO:0000256" key="1">
    <source>
        <dbReference type="ARBA" id="ARBA00020786"/>
    </source>
</evidence>
<dbReference type="SUPFAM" id="SSF47473">
    <property type="entry name" value="EF-hand"/>
    <property type="match status" value="1"/>
</dbReference>
<protein>
    <recommendedName>
        <fullName evidence="1">Calmodulin</fullName>
    </recommendedName>
</protein>
<dbReference type="GO" id="GO:0005509">
    <property type="term" value="F:calcium ion binding"/>
    <property type="evidence" value="ECO:0007669"/>
    <property type="project" value="InterPro"/>
</dbReference>
<evidence type="ECO:0000256" key="2">
    <source>
        <dbReference type="ARBA" id="ARBA00022723"/>
    </source>
</evidence>
<dbReference type="GeneID" id="39729400"/>
<accession>A0A1J1GLF6</accession>
<dbReference type="OrthoDB" id="26525at2759"/>
<dbReference type="EMBL" id="CVMV01000014">
    <property type="protein sequence ID" value="CRG93172.1"/>
    <property type="molecule type" value="Genomic_DNA"/>
</dbReference>
<comment type="caution">
    <text evidence="6">The sequence shown here is derived from an EMBL/GenBank/DDBJ whole genome shotgun (WGS) entry which is preliminary data.</text>
</comment>
<dbReference type="PANTHER" id="PTHR23048:SF0">
    <property type="entry name" value="CALMODULIN LIKE 3"/>
    <property type="match status" value="1"/>
</dbReference>
<dbReference type="RefSeq" id="XP_028525994.1">
    <property type="nucleotide sequence ID" value="XM_028671288.1"/>
</dbReference>
<evidence type="ECO:0000256" key="3">
    <source>
        <dbReference type="ARBA" id="ARBA00022737"/>
    </source>
</evidence>
<proteinExistence type="predicted"/>
<dbReference type="Pfam" id="PF13499">
    <property type="entry name" value="EF-hand_7"/>
    <property type="match status" value="1"/>
</dbReference>